<dbReference type="SUPFAM" id="SSF46955">
    <property type="entry name" value="Putative DNA-binding domain"/>
    <property type="match status" value="1"/>
</dbReference>
<dbReference type="GO" id="GO:0003677">
    <property type="term" value="F:DNA binding"/>
    <property type="evidence" value="ECO:0007669"/>
    <property type="project" value="UniProtKB-KW"/>
</dbReference>
<dbReference type="KEGG" id="lmq:LMM7_1133"/>
<organism evidence="5 6">
    <name type="scientific">Listeria monocytogenes serotype 4a (strain M7)</name>
    <dbReference type="NCBI Taxonomy" id="1030009"/>
    <lineage>
        <taxon>Bacteria</taxon>
        <taxon>Bacillati</taxon>
        <taxon>Bacillota</taxon>
        <taxon>Bacilli</taxon>
        <taxon>Bacillales</taxon>
        <taxon>Listeriaceae</taxon>
        <taxon>Listeria</taxon>
    </lineage>
</organism>
<dbReference type="PANTHER" id="PTHR30204:SF94">
    <property type="entry name" value="HEAVY METAL-DEPENDENT TRANSCRIPTIONAL REGULATOR HI_0293-RELATED"/>
    <property type="match status" value="1"/>
</dbReference>
<dbReference type="EMBL" id="CP002816">
    <property type="protein sequence ID" value="AEH92138.1"/>
    <property type="molecule type" value="Genomic_DNA"/>
</dbReference>
<gene>
    <name evidence="5" type="ordered locus">LMM7_1133</name>
</gene>
<feature type="domain" description="HTH merR-type" evidence="4">
    <location>
        <begin position="3"/>
        <end position="72"/>
    </location>
</feature>
<dbReference type="InterPro" id="IPR047057">
    <property type="entry name" value="MerR_fam"/>
</dbReference>
<name>A0A0E0UVJ5_LISMM</name>
<dbReference type="AlphaFoldDB" id="A0A0E0UVJ5"/>
<keyword evidence="3" id="KW-0804">Transcription</keyword>
<dbReference type="PATRIC" id="fig|1030009.3.peg.1122"/>
<evidence type="ECO:0000256" key="1">
    <source>
        <dbReference type="ARBA" id="ARBA00023015"/>
    </source>
</evidence>
<evidence type="ECO:0000256" key="3">
    <source>
        <dbReference type="ARBA" id="ARBA00023163"/>
    </source>
</evidence>
<reference evidence="5 6" key="1">
    <citation type="journal article" date="2011" name="J. Bacteriol.">
        <title>Genome sequence of the nonpathogenic Listeria monocytogenes serovar 4a strain M7.</title>
        <authorList>
            <person name="Chen J."/>
            <person name="Xia Y."/>
            <person name="Cheng C."/>
            <person name="Fang C."/>
            <person name="Shan Y."/>
            <person name="Jin G."/>
            <person name="Fang W."/>
        </authorList>
    </citation>
    <scope>NUCLEOTIDE SEQUENCE [LARGE SCALE GENOMIC DNA]</scope>
    <source>
        <strain evidence="5 6">M7</strain>
    </source>
</reference>
<dbReference type="PANTHER" id="PTHR30204">
    <property type="entry name" value="REDOX-CYCLING DRUG-SENSING TRANSCRIPTIONAL ACTIVATOR SOXR"/>
    <property type="match status" value="1"/>
</dbReference>
<dbReference type="InterPro" id="IPR000551">
    <property type="entry name" value="MerR-type_HTH_dom"/>
</dbReference>
<accession>A0A0E0UVJ5</accession>
<dbReference type="GO" id="GO:0003700">
    <property type="term" value="F:DNA-binding transcription factor activity"/>
    <property type="evidence" value="ECO:0007669"/>
    <property type="project" value="InterPro"/>
</dbReference>
<proteinExistence type="predicted"/>
<dbReference type="HOGENOM" id="CLU_1233788_0_0_9"/>
<dbReference type="Proteomes" id="UP000000486">
    <property type="component" value="Chromosome"/>
</dbReference>
<dbReference type="RefSeq" id="WP_012581550.1">
    <property type="nucleotide sequence ID" value="NC_017537.1"/>
</dbReference>
<dbReference type="SMART" id="SM00422">
    <property type="entry name" value="HTH_MERR"/>
    <property type="match status" value="1"/>
</dbReference>
<dbReference type="Gene3D" id="1.10.1660.10">
    <property type="match status" value="1"/>
</dbReference>
<protein>
    <submittedName>
        <fullName evidence="5">Putative transcription regulator, MerR family</fullName>
    </submittedName>
</protein>
<keyword evidence="2" id="KW-0238">DNA-binding</keyword>
<keyword evidence="1" id="KW-0805">Transcription regulation</keyword>
<dbReference type="Pfam" id="PF13411">
    <property type="entry name" value="MerR_1"/>
    <property type="match status" value="1"/>
</dbReference>
<evidence type="ECO:0000313" key="5">
    <source>
        <dbReference type="EMBL" id="AEH92138.1"/>
    </source>
</evidence>
<evidence type="ECO:0000259" key="4">
    <source>
        <dbReference type="PROSITE" id="PS50937"/>
    </source>
</evidence>
<dbReference type="InterPro" id="IPR009061">
    <property type="entry name" value="DNA-bd_dom_put_sf"/>
</dbReference>
<dbReference type="PROSITE" id="PS50937">
    <property type="entry name" value="HTH_MERR_2"/>
    <property type="match status" value="1"/>
</dbReference>
<sequence length="239" mass="28431">MRTLSTGEIAQLFQISKYKIRHYIDEGILVPKRNPENGYYYFEETDIYRLYQIILFRKIGFSIQEIKESLLGEKVTPMLEQAERDLQKKMDDLLETQKTIQQIIHAQKDITFHEMAFVIRETRYFQKIPDQIIYHNSIDYSRAVKQHLPNLEEPFYLFTEQDTGIVCLKSTKETSDYTFPAGKYACKNFIVENEKILETQIEQFLEELKTPAQNWLIHENIYPSLAYPQAMVYTMEVQI</sequence>
<evidence type="ECO:0000313" key="6">
    <source>
        <dbReference type="Proteomes" id="UP000000486"/>
    </source>
</evidence>
<evidence type="ECO:0000256" key="2">
    <source>
        <dbReference type="ARBA" id="ARBA00023125"/>
    </source>
</evidence>